<evidence type="ECO:0000256" key="1">
    <source>
        <dbReference type="SAM" id="SignalP"/>
    </source>
</evidence>
<dbReference type="RefSeq" id="WP_036649541.1">
    <property type="nucleotide sequence ID" value="NZ_JQCR01000002.1"/>
</dbReference>
<protein>
    <submittedName>
        <fullName evidence="2">Uncharacterized protein</fullName>
    </submittedName>
</protein>
<dbReference type="Proteomes" id="UP000029734">
    <property type="component" value="Unassembled WGS sequence"/>
</dbReference>
<dbReference type="AlphaFoldDB" id="A0A098MBU7"/>
<comment type="caution">
    <text evidence="2">The sequence shown here is derived from an EMBL/GenBank/DDBJ whole genome shotgun (WGS) entry which is preliminary data.</text>
</comment>
<sequence length="766" mass="85155">MKRKLNLLVLSLSLIAPFFTYSATHATDTTSATVGIPTSIGLIGVANSAKTYYLELPNGVSSSAIKIGSIKYSGANTLIDNITLDNGKIKVTLKGNGNTQTMSNVQGFSGEFKKPFKTTPGNSIWLYSNGRRWQINDYKALMDTMDSYDLNADDNITPSANPPLRLITTKSNLSAEGLIWYNNSSKVIIDPDSIIQSTVKPLEFSNDLYNRTPNIETVQFKDNRIIVDYMIPRVSNDKNSYPTKWQVEPDDGKHDLSGHAEGRRYQITEYYYYVADAKLTTYNYAGNITFDYNLPTDAELNGMVTVLTPNPNPTKYENKDVPVQLSLRGELLRYTNTSNISEWVFYAKEKGKDNTLQTKKDYSKTLNSNKVFDFIIPKSRVTSDNFRLEYELTVIVRFSNPVTTQSGTITYLQQPLSAMVEVYKNQSSVIYPSTPPAPAPKGQPPVAVLMVPPVVKAGEDVFARGGGSYDPDGEIKNYFFQAPGSISLPTPTESTSTFWYPIESIGENTVGLTVVDNDGMTGSTGGFIKVIQPIPDAQIEITGTKKQNRKVILTSKSTSPFYYPLDQSKTKITIEAMSGGTNADIKYAGTLSGITANPVLFKKPGIYRASIYVENTLGYSATDVVNFEIVPDEPPVVYFSMPGRAFRDPLNGNQAVISIDDMSYSPDGDIIDQRLWEYRYDSDNDGNFNEEAWVIFSNENKDRLNLTVTEVGKYEIRHTAYETFGQPTIDAFITSADRKFADSSGQNTIEKIVDVKNRAPQADWSW</sequence>
<name>A0A098MBU7_9BACL</name>
<organism evidence="2 3">
    <name type="scientific">Paenibacillus wynnii</name>
    <dbReference type="NCBI Taxonomy" id="268407"/>
    <lineage>
        <taxon>Bacteria</taxon>
        <taxon>Bacillati</taxon>
        <taxon>Bacillota</taxon>
        <taxon>Bacilli</taxon>
        <taxon>Bacillales</taxon>
        <taxon>Paenibacillaceae</taxon>
        <taxon>Paenibacillus</taxon>
    </lineage>
</organism>
<dbReference type="STRING" id="268407.PWYN_06405"/>
<feature type="signal peptide" evidence="1">
    <location>
        <begin position="1"/>
        <end position="22"/>
    </location>
</feature>
<dbReference type="Gene3D" id="2.60.40.10">
    <property type="entry name" value="Immunoglobulins"/>
    <property type="match status" value="1"/>
</dbReference>
<feature type="chain" id="PRO_5039640743" evidence="1">
    <location>
        <begin position="23"/>
        <end position="766"/>
    </location>
</feature>
<dbReference type="InterPro" id="IPR013783">
    <property type="entry name" value="Ig-like_fold"/>
</dbReference>
<dbReference type="eggNOG" id="COG3291">
    <property type="taxonomic scope" value="Bacteria"/>
</dbReference>
<dbReference type="EMBL" id="JQCR01000002">
    <property type="protein sequence ID" value="KGE19022.1"/>
    <property type="molecule type" value="Genomic_DNA"/>
</dbReference>
<evidence type="ECO:0000313" key="2">
    <source>
        <dbReference type="EMBL" id="KGE19022.1"/>
    </source>
</evidence>
<accession>A0A098MBU7</accession>
<evidence type="ECO:0000313" key="3">
    <source>
        <dbReference type="Proteomes" id="UP000029734"/>
    </source>
</evidence>
<keyword evidence="3" id="KW-1185">Reference proteome</keyword>
<reference evidence="2 3" key="1">
    <citation type="submission" date="2014-08" db="EMBL/GenBank/DDBJ databases">
        <authorList>
            <person name="den Bakker H.C."/>
        </authorList>
    </citation>
    <scope>NUCLEOTIDE SEQUENCE [LARGE SCALE GENOMIC DNA]</scope>
    <source>
        <strain evidence="2 3">DSM 18334</strain>
    </source>
</reference>
<reference evidence="2 3" key="2">
    <citation type="submission" date="2014-10" db="EMBL/GenBank/DDBJ databases">
        <title>Comparative genomics of the Paenibacillus odorifer group.</title>
        <authorList>
            <person name="Tsai Y.-C."/>
            <person name="Martin N."/>
            <person name="Korlach J."/>
            <person name="Wiedmann M."/>
        </authorList>
    </citation>
    <scope>NUCLEOTIDE SEQUENCE [LARGE SCALE GENOMIC DNA]</scope>
    <source>
        <strain evidence="2 3">DSM 18334</strain>
    </source>
</reference>
<dbReference type="OrthoDB" id="174569at2"/>
<gene>
    <name evidence="2" type="ORF">PWYN_06405</name>
</gene>
<keyword evidence="1" id="KW-0732">Signal</keyword>
<proteinExistence type="predicted"/>